<evidence type="ECO:0000313" key="8">
    <source>
        <dbReference type="Proteomes" id="UP000823849"/>
    </source>
</evidence>
<sequence length="315" mass="34549">MEIVLLESLGISGELLDSYAKKLEEKGHTFHAYEKDTDPEVQKKRCENADVVIIANMPFTDEVIRNCPKLKFIDVAFTGVDHVGLEAAKEKGIAVSNASGYSNESVAELVLGMMLTLLRNVPQVDRRCREGGTKDGLVGREIMGKKIGIVGTGAIGKRVAQICHGLGCEILGYDPKPSADAPEYIRYLTLEDLMREADIVTMHCPLMESTYHLIHRENLALMKKNAIFINAARGPVVDSQALADALTEGRIAAAGVDVYETEPPLPADHPLLHTPNTITTPHIAFASEESMVRRAEIVFDSLDQWMSGNQINKIL</sequence>
<dbReference type="PANTHER" id="PTHR43761">
    <property type="entry name" value="D-ISOMER SPECIFIC 2-HYDROXYACID DEHYDROGENASE FAMILY PROTEIN (AFU_ORTHOLOGUE AFUA_1G13630)"/>
    <property type="match status" value="1"/>
</dbReference>
<comment type="similarity">
    <text evidence="1 4">Belongs to the D-isomer specific 2-hydroxyacid dehydrogenase family.</text>
</comment>
<dbReference type="Pfam" id="PF02826">
    <property type="entry name" value="2-Hacid_dh_C"/>
    <property type="match status" value="1"/>
</dbReference>
<dbReference type="InterPro" id="IPR036291">
    <property type="entry name" value="NAD(P)-bd_dom_sf"/>
</dbReference>
<comment type="caution">
    <text evidence="7">The sequence shown here is derived from an EMBL/GenBank/DDBJ whole genome shotgun (WGS) entry which is preliminary data.</text>
</comment>
<dbReference type="GO" id="GO:0051287">
    <property type="term" value="F:NAD binding"/>
    <property type="evidence" value="ECO:0007669"/>
    <property type="project" value="InterPro"/>
</dbReference>
<dbReference type="PROSITE" id="PS00671">
    <property type="entry name" value="D_2_HYDROXYACID_DH_3"/>
    <property type="match status" value="1"/>
</dbReference>
<dbReference type="InterPro" id="IPR006140">
    <property type="entry name" value="D-isomer_DH_NAD-bd"/>
</dbReference>
<proteinExistence type="inferred from homology"/>
<organism evidence="7 8">
    <name type="scientific">Candidatus Fusicatenibacter intestinigallinarum</name>
    <dbReference type="NCBI Taxonomy" id="2838598"/>
    <lineage>
        <taxon>Bacteria</taxon>
        <taxon>Bacillati</taxon>
        <taxon>Bacillota</taxon>
        <taxon>Clostridia</taxon>
        <taxon>Lachnospirales</taxon>
        <taxon>Lachnospiraceae</taxon>
        <taxon>Fusicatenibacter</taxon>
    </lineage>
</organism>
<evidence type="ECO:0000256" key="3">
    <source>
        <dbReference type="ARBA" id="ARBA00023027"/>
    </source>
</evidence>
<keyword evidence="3" id="KW-0520">NAD</keyword>
<reference evidence="7" key="1">
    <citation type="journal article" date="2021" name="PeerJ">
        <title>Extensive microbial diversity within the chicken gut microbiome revealed by metagenomics and culture.</title>
        <authorList>
            <person name="Gilroy R."/>
            <person name="Ravi A."/>
            <person name="Getino M."/>
            <person name="Pursley I."/>
            <person name="Horton D.L."/>
            <person name="Alikhan N.F."/>
            <person name="Baker D."/>
            <person name="Gharbi K."/>
            <person name="Hall N."/>
            <person name="Watson M."/>
            <person name="Adriaenssens E.M."/>
            <person name="Foster-Nyarko E."/>
            <person name="Jarju S."/>
            <person name="Secka A."/>
            <person name="Antonio M."/>
            <person name="Oren A."/>
            <person name="Chaudhuri R.R."/>
            <person name="La Ragione R."/>
            <person name="Hildebrand F."/>
            <person name="Pallen M.J."/>
        </authorList>
    </citation>
    <scope>NUCLEOTIDE SEQUENCE</scope>
    <source>
        <strain evidence="7">CHK185-5351</strain>
    </source>
</reference>
<dbReference type="InterPro" id="IPR029752">
    <property type="entry name" value="D-isomer_DH_CS1"/>
</dbReference>
<dbReference type="InterPro" id="IPR029753">
    <property type="entry name" value="D-isomer_DH_CS"/>
</dbReference>
<dbReference type="GO" id="GO:0016616">
    <property type="term" value="F:oxidoreductase activity, acting on the CH-OH group of donors, NAD or NADP as acceptor"/>
    <property type="evidence" value="ECO:0007669"/>
    <property type="project" value="InterPro"/>
</dbReference>
<evidence type="ECO:0000256" key="1">
    <source>
        <dbReference type="ARBA" id="ARBA00005854"/>
    </source>
</evidence>
<feature type="domain" description="D-isomer specific 2-hydroxyacid dehydrogenase NAD-binding" evidence="6">
    <location>
        <begin position="111"/>
        <end position="284"/>
    </location>
</feature>
<evidence type="ECO:0000256" key="4">
    <source>
        <dbReference type="RuleBase" id="RU003719"/>
    </source>
</evidence>
<evidence type="ECO:0000259" key="6">
    <source>
        <dbReference type="Pfam" id="PF02826"/>
    </source>
</evidence>
<name>A0A9D2SM40_9FIRM</name>
<dbReference type="SUPFAM" id="SSF51735">
    <property type="entry name" value="NAD(P)-binding Rossmann-fold domains"/>
    <property type="match status" value="1"/>
</dbReference>
<evidence type="ECO:0000259" key="5">
    <source>
        <dbReference type="Pfam" id="PF00389"/>
    </source>
</evidence>
<dbReference type="EMBL" id="DWWU01000031">
    <property type="protein sequence ID" value="HJC15611.1"/>
    <property type="molecule type" value="Genomic_DNA"/>
</dbReference>
<dbReference type="SUPFAM" id="SSF52283">
    <property type="entry name" value="Formate/glycerate dehydrogenase catalytic domain-like"/>
    <property type="match status" value="1"/>
</dbReference>
<reference evidence="7" key="2">
    <citation type="submission" date="2021-04" db="EMBL/GenBank/DDBJ databases">
        <authorList>
            <person name="Gilroy R."/>
        </authorList>
    </citation>
    <scope>NUCLEOTIDE SEQUENCE</scope>
    <source>
        <strain evidence="7">CHK185-5351</strain>
    </source>
</reference>
<dbReference type="InterPro" id="IPR006139">
    <property type="entry name" value="D-isomer_2_OHA_DH_cat_dom"/>
</dbReference>
<dbReference type="Gene3D" id="3.40.50.720">
    <property type="entry name" value="NAD(P)-binding Rossmann-like Domain"/>
    <property type="match status" value="2"/>
</dbReference>
<accession>A0A9D2SM40</accession>
<dbReference type="Pfam" id="PF00389">
    <property type="entry name" value="2-Hacid_dh"/>
    <property type="match status" value="1"/>
</dbReference>
<dbReference type="InterPro" id="IPR050418">
    <property type="entry name" value="D-iso_2-hydroxyacid_DH_PdxB"/>
</dbReference>
<evidence type="ECO:0000256" key="2">
    <source>
        <dbReference type="ARBA" id="ARBA00023002"/>
    </source>
</evidence>
<dbReference type="Proteomes" id="UP000823849">
    <property type="component" value="Unassembled WGS sequence"/>
</dbReference>
<dbReference type="PANTHER" id="PTHR43761:SF1">
    <property type="entry name" value="D-ISOMER SPECIFIC 2-HYDROXYACID DEHYDROGENASE CATALYTIC DOMAIN-CONTAINING PROTEIN-RELATED"/>
    <property type="match status" value="1"/>
</dbReference>
<keyword evidence="2 4" id="KW-0560">Oxidoreductase</keyword>
<feature type="domain" description="D-isomer specific 2-hydroxyacid dehydrogenase catalytic" evidence="5">
    <location>
        <begin position="19"/>
        <end position="311"/>
    </location>
</feature>
<protein>
    <submittedName>
        <fullName evidence="7">Hydroxyacid dehydrogenase</fullName>
    </submittedName>
</protein>
<dbReference type="FunFam" id="3.40.50.720:FF:000203">
    <property type="entry name" value="D-3-phosphoglycerate dehydrogenase (SerA)"/>
    <property type="match status" value="1"/>
</dbReference>
<dbReference type="CDD" id="cd12161">
    <property type="entry name" value="GDH_like_1"/>
    <property type="match status" value="1"/>
</dbReference>
<gene>
    <name evidence="7" type="ORF">H9705_07280</name>
</gene>
<evidence type="ECO:0000313" key="7">
    <source>
        <dbReference type="EMBL" id="HJC15611.1"/>
    </source>
</evidence>
<dbReference type="AlphaFoldDB" id="A0A9D2SM40"/>
<dbReference type="PROSITE" id="PS00065">
    <property type="entry name" value="D_2_HYDROXYACID_DH_1"/>
    <property type="match status" value="1"/>
</dbReference>